<gene>
    <name evidence="7" type="ORF">AAW31_06005</name>
    <name evidence="8" type="ORF">BCL69_105327</name>
</gene>
<reference evidence="9" key="1">
    <citation type="submission" date="2015-05" db="EMBL/GenBank/DDBJ databases">
        <title>Draft genome of Nitrosomonas communis strain Nm2.</title>
        <authorList>
            <person name="Kozlowski J.A."/>
            <person name="Kits K.D."/>
            <person name="Stein L.Y."/>
        </authorList>
    </citation>
    <scope>NUCLEOTIDE SEQUENCE [LARGE SCALE GENOMIC DNA]</scope>
    <source>
        <strain evidence="9">Nm2</strain>
    </source>
</reference>
<dbReference type="Proteomes" id="UP000324176">
    <property type="component" value="Unassembled WGS sequence"/>
</dbReference>
<evidence type="ECO:0000313" key="8">
    <source>
        <dbReference type="EMBL" id="TYP81144.1"/>
    </source>
</evidence>
<feature type="transmembrane region" description="Helical" evidence="6">
    <location>
        <begin position="129"/>
        <end position="146"/>
    </location>
</feature>
<evidence type="ECO:0000256" key="1">
    <source>
        <dbReference type="ARBA" id="ARBA00004651"/>
    </source>
</evidence>
<protein>
    <submittedName>
        <fullName evidence="8">Uncharacterized membrane protein (DUF373 family)</fullName>
    </submittedName>
</protein>
<keyword evidence="5 6" id="KW-0472">Membrane</keyword>
<organism evidence="7 9">
    <name type="scientific">Nitrosomonas communis</name>
    <dbReference type="NCBI Taxonomy" id="44574"/>
    <lineage>
        <taxon>Bacteria</taxon>
        <taxon>Pseudomonadati</taxon>
        <taxon>Pseudomonadota</taxon>
        <taxon>Betaproteobacteria</taxon>
        <taxon>Nitrosomonadales</taxon>
        <taxon>Nitrosomonadaceae</taxon>
        <taxon>Nitrosomonas</taxon>
    </lineage>
</organism>
<comment type="subcellular location">
    <subcellularLocation>
        <location evidence="1">Cell membrane</location>
        <topology evidence="1">Multi-pass membrane protein</topology>
    </subcellularLocation>
</comment>
<evidence type="ECO:0000313" key="7">
    <source>
        <dbReference type="EMBL" id="AKH37467.1"/>
    </source>
</evidence>
<name>A0A0F7KF68_9PROT</name>
<evidence type="ECO:0000313" key="10">
    <source>
        <dbReference type="Proteomes" id="UP000324176"/>
    </source>
</evidence>
<dbReference type="Pfam" id="PF06146">
    <property type="entry name" value="PsiE"/>
    <property type="match status" value="1"/>
</dbReference>
<keyword evidence="9" id="KW-1185">Reference proteome</keyword>
<feature type="transmembrane region" description="Helical" evidence="6">
    <location>
        <begin position="97"/>
        <end position="117"/>
    </location>
</feature>
<dbReference type="GO" id="GO:0005886">
    <property type="term" value="C:plasma membrane"/>
    <property type="evidence" value="ECO:0007669"/>
    <property type="project" value="UniProtKB-SubCell"/>
</dbReference>
<keyword evidence="4 6" id="KW-1133">Transmembrane helix</keyword>
<dbReference type="InterPro" id="IPR020948">
    <property type="entry name" value="P_starv_induced_PsiE-like"/>
</dbReference>
<keyword evidence="3 6" id="KW-0812">Transmembrane</keyword>
<sequence>MREMLSRWRLMIDRWSTQTFYQRFESIVALILTFMITLVIMVALFRLFIGVVGGLVFGALNPLEYTVFQTVFGQIMTLLIALEFNHTLQYVVTRQQSIIQTKVVLLIALLALARKFIILDLKTTSAEALFGLAAITLAVGITYWLMRERDDRISQQD</sequence>
<dbReference type="OrthoDB" id="598027at2"/>
<dbReference type="PATRIC" id="fig|44574.3.peg.1434"/>
<evidence type="ECO:0000256" key="6">
    <source>
        <dbReference type="SAM" id="Phobius"/>
    </source>
</evidence>
<dbReference type="KEGG" id="nco:AAW31_06005"/>
<evidence type="ECO:0000256" key="2">
    <source>
        <dbReference type="ARBA" id="ARBA00022475"/>
    </source>
</evidence>
<dbReference type="RefSeq" id="WP_046849548.1">
    <property type="nucleotide sequence ID" value="NZ_CP011451.1"/>
</dbReference>
<evidence type="ECO:0000313" key="9">
    <source>
        <dbReference type="Proteomes" id="UP000034156"/>
    </source>
</evidence>
<reference evidence="7 9" key="2">
    <citation type="journal article" date="2016" name="Genome Announc.">
        <title>Genome Sequence of Nitrosomonas communis Strain Nm2, a Mesophilic Ammonia-Oxidizing Bacterium Isolated from Mediterranean Soil.</title>
        <authorList>
            <person name="Kozlowski J.A."/>
            <person name="Kits K.D."/>
            <person name="Stein L.Y."/>
        </authorList>
    </citation>
    <scope>NUCLEOTIDE SEQUENCE [LARGE SCALE GENOMIC DNA]</scope>
    <source>
        <strain evidence="7 9">Nm2</strain>
    </source>
</reference>
<proteinExistence type="predicted"/>
<dbReference type="EMBL" id="VNHT01000053">
    <property type="protein sequence ID" value="TYP81144.1"/>
    <property type="molecule type" value="Genomic_DNA"/>
</dbReference>
<feature type="transmembrane region" description="Helical" evidence="6">
    <location>
        <begin position="27"/>
        <end position="60"/>
    </location>
</feature>
<evidence type="ECO:0000256" key="4">
    <source>
        <dbReference type="ARBA" id="ARBA00022989"/>
    </source>
</evidence>
<dbReference type="Proteomes" id="UP000034156">
    <property type="component" value="Chromosome"/>
</dbReference>
<evidence type="ECO:0000256" key="3">
    <source>
        <dbReference type="ARBA" id="ARBA00022692"/>
    </source>
</evidence>
<reference evidence="8 10" key="3">
    <citation type="submission" date="2019-07" db="EMBL/GenBank/DDBJ databases">
        <title>Active sludge and wastewater microbial communities from Klosterneuburg, Austria.</title>
        <authorList>
            <person name="Wagner M."/>
        </authorList>
    </citation>
    <scope>NUCLEOTIDE SEQUENCE [LARGE SCALE GENOMIC DNA]</scope>
    <source>
        <strain evidence="8 10">Nm2</strain>
    </source>
</reference>
<dbReference type="EMBL" id="CP011451">
    <property type="protein sequence ID" value="AKH37467.1"/>
    <property type="molecule type" value="Genomic_DNA"/>
</dbReference>
<evidence type="ECO:0000256" key="5">
    <source>
        <dbReference type="ARBA" id="ARBA00023136"/>
    </source>
</evidence>
<accession>A0A0F7KF68</accession>
<dbReference type="AlphaFoldDB" id="A0A0F7KF68"/>
<keyword evidence="2" id="KW-1003">Cell membrane</keyword>
<feature type="transmembrane region" description="Helical" evidence="6">
    <location>
        <begin position="66"/>
        <end position="85"/>
    </location>
</feature>